<reference evidence="2" key="1">
    <citation type="journal article" date="2024" name="Proc. Natl. Acad. Sci. U.S.A.">
        <title>Extraordinary preservation of gene collinearity over three hundred million years revealed in homosporous lycophytes.</title>
        <authorList>
            <person name="Li C."/>
            <person name="Wickell D."/>
            <person name="Kuo L.Y."/>
            <person name="Chen X."/>
            <person name="Nie B."/>
            <person name="Liao X."/>
            <person name="Peng D."/>
            <person name="Ji J."/>
            <person name="Jenkins J."/>
            <person name="Williams M."/>
            <person name="Shu S."/>
            <person name="Plott C."/>
            <person name="Barry K."/>
            <person name="Rajasekar S."/>
            <person name="Grimwood J."/>
            <person name="Han X."/>
            <person name="Sun S."/>
            <person name="Hou Z."/>
            <person name="He W."/>
            <person name="Dai G."/>
            <person name="Sun C."/>
            <person name="Schmutz J."/>
            <person name="Leebens-Mack J.H."/>
            <person name="Li F.W."/>
            <person name="Wang L."/>
        </authorList>
    </citation>
    <scope>NUCLEOTIDE SEQUENCE [LARGE SCALE GENOMIC DNA]</scope>
    <source>
        <strain evidence="2">cv. PW_Plant_1</strain>
    </source>
</reference>
<dbReference type="EMBL" id="CM055110">
    <property type="protein sequence ID" value="KAJ7520685.1"/>
    <property type="molecule type" value="Genomic_DNA"/>
</dbReference>
<keyword evidence="2" id="KW-1185">Reference proteome</keyword>
<organism evidence="1 2">
    <name type="scientific">Diphasiastrum complanatum</name>
    <name type="common">Issler's clubmoss</name>
    <name type="synonym">Lycopodium complanatum</name>
    <dbReference type="NCBI Taxonomy" id="34168"/>
    <lineage>
        <taxon>Eukaryota</taxon>
        <taxon>Viridiplantae</taxon>
        <taxon>Streptophyta</taxon>
        <taxon>Embryophyta</taxon>
        <taxon>Tracheophyta</taxon>
        <taxon>Lycopodiopsida</taxon>
        <taxon>Lycopodiales</taxon>
        <taxon>Lycopodiaceae</taxon>
        <taxon>Lycopodioideae</taxon>
        <taxon>Diphasiastrum</taxon>
    </lineage>
</organism>
<proteinExistence type="predicted"/>
<protein>
    <submittedName>
        <fullName evidence="1">Uncharacterized protein</fullName>
    </submittedName>
</protein>
<dbReference type="Proteomes" id="UP001162992">
    <property type="component" value="Chromosome 19"/>
</dbReference>
<evidence type="ECO:0000313" key="2">
    <source>
        <dbReference type="Proteomes" id="UP001162992"/>
    </source>
</evidence>
<accession>A0ACC2AT82</accession>
<evidence type="ECO:0000313" key="1">
    <source>
        <dbReference type="EMBL" id="KAJ7520685.1"/>
    </source>
</evidence>
<gene>
    <name evidence="1" type="ORF">O6H91_19G017300</name>
</gene>
<comment type="caution">
    <text evidence="1">The sequence shown here is derived from an EMBL/GenBank/DDBJ whole genome shotgun (WGS) entry which is preliminary data.</text>
</comment>
<name>A0ACC2AT82_DIPCM</name>
<sequence length="271" mass="29874">MVKLASVRTCRQYGPQGSRDQWENINAFVYLLATVLLLLGCAMQLPGYNNKMGLVVILISLILVVAVNLHDLYAQLAGISYRLDFLSLDPQLAFIEVAAPLVQTIGGIIFFFGVLLLFRTTPGRSTWHKQIDSVEITAFRLIVLGPALWLLGSIHNAFQVYKKADFRVQAFQKAVTIPFIIGSTLLLSSAIVALETWPLESLTQAQATAAWLAIGGSAFLVLAAIMNVLRVTHLQEAERTGAELEPLRGGAHERLLHIRQPFLAERRASDI</sequence>